<dbReference type="RefSeq" id="WP_198642656.1">
    <property type="nucleotide sequence ID" value="NZ_JAEHSL010000036.1"/>
</dbReference>
<gene>
    <name evidence="2" type="ORF">JEQ07_24100</name>
</gene>
<comment type="caution">
    <text evidence="2">The sequence shown here is derived from an EMBL/GenBank/DDBJ whole genome shotgun (WGS) entry which is preliminary data.</text>
</comment>
<dbReference type="Proteomes" id="UP000639004">
    <property type="component" value="Unassembled WGS sequence"/>
</dbReference>
<evidence type="ECO:0000313" key="2">
    <source>
        <dbReference type="EMBL" id="MBI6183465.1"/>
    </source>
</evidence>
<name>A0ABS0TYL5_SERPR</name>
<keyword evidence="3" id="KW-1185">Reference proteome</keyword>
<sequence>MSLSDKDTFIQHRMQVIMARGFSREDAEYQASDEWRMEASRIKRSDYVKGQSLINRLSIGYVWIVKYFSVFLSSLLLLSALVAGIFSLTATDTTSGSAPYYAAGVAMGFFVLFILSCALLLLVRIEENTRK</sequence>
<proteinExistence type="predicted"/>
<dbReference type="EMBL" id="JAEHSL010000036">
    <property type="protein sequence ID" value="MBI6183465.1"/>
    <property type="molecule type" value="Genomic_DNA"/>
</dbReference>
<evidence type="ECO:0000256" key="1">
    <source>
        <dbReference type="SAM" id="Phobius"/>
    </source>
</evidence>
<feature type="transmembrane region" description="Helical" evidence="1">
    <location>
        <begin position="100"/>
        <end position="123"/>
    </location>
</feature>
<protein>
    <submittedName>
        <fullName evidence="2">Uncharacterized protein</fullName>
    </submittedName>
</protein>
<keyword evidence="1" id="KW-0472">Membrane</keyword>
<keyword evidence="1" id="KW-1133">Transmembrane helix</keyword>
<reference evidence="2 3" key="1">
    <citation type="submission" date="2020-12" db="EMBL/GenBank/DDBJ databases">
        <title>Enhanced detection system for hospital associated transmission using whole genome sequencing surveillance.</title>
        <authorList>
            <person name="Harrison L.H."/>
            <person name="Van Tyne D."/>
            <person name="Marsh J.W."/>
            <person name="Griffith M.P."/>
            <person name="Snyder D.J."/>
            <person name="Cooper V.S."/>
            <person name="Mustapha M."/>
        </authorList>
    </citation>
    <scope>NUCLEOTIDE SEQUENCE [LARGE SCALE GENOMIC DNA]</scope>
    <source>
        <strain evidence="2 3">SER00238</strain>
    </source>
</reference>
<keyword evidence="1" id="KW-0812">Transmembrane</keyword>
<accession>A0ABS0TYL5</accession>
<evidence type="ECO:0000313" key="3">
    <source>
        <dbReference type="Proteomes" id="UP000639004"/>
    </source>
</evidence>
<organism evidence="2 3">
    <name type="scientific">Serratia proteamaculans</name>
    <dbReference type="NCBI Taxonomy" id="28151"/>
    <lineage>
        <taxon>Bacteria</taxon>
        <taxon>Pseudomonadati</taxon>
        <taxon>Pseudomonadota</taxon>
        <taxon>Gammaproteobacteria</taxon>
        <taxon>Enterobacterales</taxon>
        <taxon>Yersiniaceae</taxon>
        <taxon>Serratia</taxon>
    </lineage>
</organism>
<feature type="transmembrane region" description="Helical" evidence="1">
    <location>
        <begin position="64"/>
        <end position="88"/>
    </location>
</feature>